<dbReference type="PRINTS" id="PR00038">
    <property type="entry name" value="HTHLUXR"/>
</dbReference>
<dbReference type="InterPro" id="IPR011006">
    <property type="entry name" value="CheY-like_superfamily"/>
</dbReference>
<dbReference type="GO" id="GO:0003677">
    <property type="term" value="F:DNA binding"/>
    <property type="evidence" value="ECO:0007669"/>
    <property type="project" value="UniProtKB-KW"/>
</dbReference>
<dbReference type="SUPFAM" id="SSF52172">
    <property type="entry name" value="CheY-like"/>
    <property type="match status" value="1"/>
</dbReference>
<protein>
    <submittedName>
        <fullName evidence="8">DNA-binding response regulator</fullName>
    </submittedName>
</protein>
<dbReference type="Proteomes" id="UP000645257">
    <property type="component" value="Unassembled WGS sequence"/>
</dbReference>
<feature type="modified residue" description="4-aspartylphosphate" evidence="5">
    <location>
        <position position="55"/>
    </location>
</feature>
<name>A0A918P2G5_9NEIS</name>
<gene>
    <name evidence="8" type="ORF">GCM10011289_16600</name>
</gene>
<dbReference type="Pfam" id="PF00072">
    <property type="entry name" value="Response_reg"/>
    <property type="match status" value="1"/>
</dbReference>
<evidence type="ECO:0000256" key="5">
    <source>
        <dbReference type="PROSITE-ProRule" id="PRU00169"/>
    </source>
</evidence>
<dbReference type="InterPro" id="IPR016032">
    <property type="entry name" value="Sig_transdc_resp-reg_C-effctor"/>
</dbReference>
<dbReference type="GO" id="GO:0000160">
    <property type="term" value="P:phosphorelay signal transduction system"/>
    <property type="evidence" value="ECO:0007669"/>
    <property type="project" value="InterPro"/>
</dbReference>
<evidence type="ECO:0000313" key="8">
    <source>
        <dbReference type="EMBL" id="GGY13921.1"/>
    </source>
</evidence>
<keyword evidence="9" id="KW-1185">Reference proteome</keyword>
<dbReference type="RefSeq" id="WP_189533189.1">
    <property type="nucleotide sequence ID" value="NZ_BMYX01000007.1"/>
</dbReference>
<sequence length="217" mass="24204">MSIRVILGDDHAILREGLIALLEREHDIQVLAQAKNGMELLQLARTLQPDVVITDLAMPIMNGLEVIRRLSAEALPCKLLCLSVTDRPQSVLDALDAGAAGYVLKDNSYEELARGIRRVMANQIYLSGELIGSVVQARRAPQSVEERIRLPKLTARERQVAQLFAEGHSTQAIASRLFLSTKTIGTHRENIFRKLDIKTIAELTRYAMREGLSPVDW</sequence>
<dbReference type="EMBL" id="BMYX01000007">
    <property type="protein sequence ID" value="GGY13921.1"/>
    <property type="molecule type" value="Genomic_DNA"/>
</dbReference>
<dbReference type="Pfam" id="PF00196">
    <property type="entry name" value="GerE"/>
    <property type="match status" value="1"/>
</dbReference>
<evidence type="ECO:0000259" key="6">
    <source>
        <dbReference type="PROSITE" id="PS50043"/>
    </source>
</evidence>
<feature type="domain" description="HTH luxR-type" evidence="6">
    <location>
        <begin position="146"/>
        <end position="211"/>
    </location>
</feature>
<dbReference type="CDD" id="cd06170">
    <property type="entry name" value="LuxR_C_like"/>
    <property type="match status" value="1"/>
</dbReference>
<dbReference type="GO" id="GO:0006355">
    <property type="term" value="P:regulation of DNA-templated transcription"/>
    <property type="evidence" value="ECO:0007669"/>
    <property type="project" value="InterPro"/>
</dbReference>
<dbReference type="SUPFAM" id="SSF46894">
    <property type="entry name" value="C-terminal effector domain of the bipartite response regulators"/>
    <property type="match status" value="1"/>
</dbReference>
<evidence type="ECO:0000256" key="2">
    <source>
        <dbReference type="ARBA" id="ARBA00023015"/>
    </source>
</evidence>
<dbReference type="PROSITE" id="PS50043">
    <property type="entry name" value="HTH_LUXR_2"/>
    <property type="match status" value="1"/>
</dbReference>
<dbReference type="PANTHER" id="PTHR43214">
    <property type="entry name" value="TWO-COMPONENT RESPONSE REGULATOR"/>
    <property type="match status" value="1"/>
</dbReference>
<evidence type="ECO:0000256" key="3">
    <source>
        <dbReference type="ARBA" id="ARBA00023125"/>
    </source>
</evidence>
<evidence type="ECO:0000259" key="7">
    <source>
        <dbReference type="PROSITE" id="PS50110"/>
    </source>
</evidence>
<dbReference type="CDD" id="cd17535">
    <property type="entry name" value="REC_NarL-like"/>
    <property type="match status" value="1"/>
</dbReference>
<evidence type="ECO:0000256" key="4">
    <source>
        <dbReference type="ARBA" id="ARBA00023163"/>
    </source>
</evidence>
<dbReference type="InterPro" id="IPR039420">
    <property type="entry name" value="WalR-like"/>
</dbReference>
<feature type="domain" description="Response regulatory" evidence="7">
    <location>
        <begin position="4"/>
        <end position="120"/>
    </location>
</feature>
<evidence type="ECO:0000256" key="1">
    <source>
        <dbReference type="ARBA" id="ARBA00022553"/>
    </source>
</evidence>
<keyword evidence="3 8" id="KW-0238">DNA-binding</keyword>
<dbReference type="PROSITE" id="PS50110">
    <property type="entry name" value="RESPONSE_REGULATORY"/>
    <property type="match status" value="1"/>
</dbReference>
<dbReference type="InterPro" id="IPR058245">
    <property type="entry name" value="NreC/VraR/RcsB-like_REC"/>
</dbReference>
<keyword evidence="1 5" id="KW-0597">Phosphoprotein</keyword>
<dbReference type="PROSITE" id="PS00622">
    <property type="entry name" value="HTH_LUXR_1"/>
    <property type="match status" value="1"/>
</dbReference>
<keyword evidence="4" id="KW-0804">Transcription</keyword>
<dbReference type="AlphaFoldDB" id="A0A918P2G5"/>
<dbReference type="InterPro" id="IPR000792">
    <property type="entry name" value="Tscrpt_reg_LuxR_C"/>
</dbReference>
<organism evidence="8 9">
    <name type="scientific">Paludibacterium paludis</name>
    <dbReference type="NCBI Taxonomy" id="1225769"/>
    <lineage>
        <taxon>Bacteria</taxon>
        <taxon>Pseudomonadati</taxon>
        <taxon>Pseudomonadota</taxon>
        <taxon>Betaproteobacteria</taxon>
        <taxon>Neisseriales</taxon>
        <taxon>Chromobacteriaceae</taxon>
        <taxon>Paludibacterium</taxon>
    </lineage>
</organism>
<comment type="caution">
    <text evidence="8">The sequence shown here is derived from an EMBL/GenBank/DDBJ whole genome shotgun (WGS) entry which is preliminary data.</text>
</comment>
<evidence type="ECO:0000313" key="9">
    <source>
        <dbReference type="Proteomes" id="UP000645257"/>
    </source>
</evidence>
<dbReference type="InterPro" id="IPR001789">
    <property type="entry name" value="Sig_transdc_resp-reg_receiver"/>
</dbReference>
<dbReference type="SMART" id="SM00421">
    <property type="entry name" value="HTH_LUXR"/>
    <property type="match status" value="1"/>
</dbReference>
<keyword evidence="2" id="KW-0805">Transcription regulation</keyword>
<proteinExistence type="predicted"/>
<reference evidence="8" key="1">
    <citation type="journal article" date="2014" name="Int. J. Syst. Evol. Microbiol.">
        <title>Complete genome sequence of Corynebacterium casei LMG S-19264T (=DSM 44701T), isolated from a smear-ripened cheese.</title>
        <authorList>
            <consortium name="US DOE Joint Genome Institute (JGI-PGF)"/>
            <person name="Walter F."/>
            <person name="Albersmeier A."/>
            <person name="Kalinowski J."/>
            <person name="Ruckert C."/>
        </authorList>
    </citation>
    <scope>NUCLEOTIDE SEQUENCE</scope>
    <source>
        <strain evidence="8">KCTC 32182</strain>
    </source>
</reference>
<reference evidence="8" key="2">
    <citation type="submission" date="2020-09" db="EMBL/GenBank/DDBJ databases">
        <authorList>
            <person name="Sun Q."/>
            <person name="Kim S."/>
        </authorList>
    </citation>
    <scope>NUCLEOTIDE SEQUENCE</scope>
    <source>
        <strain evidence="8">KCTC 32182</strain>
    </source>
</reference>
<dbReference type="SMART" id="SM00448">
    <property type="entry name" value="REC"/>
    <property type="match status" value="1"/>
</dbReference>
<dbReference type="PANTHER" id="PTHR43214:SF41">
    <property type="entry name" value="NITRATE_NITRITE RESPONSE REGULATOR PROTEIN NARP"/>
    <property type="match status" value="1"/>
</dbReference>
<accession>A0A918P2G5</accession>
<dbReference type="Gene3D" id="3.40.50.2300">
    <property type="match status" value="1"/>
</dbReference>